<protein>
    <submittedName>
        <fullName evidence="1">Uncharacterized protein</fullName>
    </submittedName>
</protein>
<dbReference type="EMBL" id="JAQOWY010000019">
    <property type="protein sequence ID" value="KAK1855559.1"/>
    <property type="molecule type" value="Genomic_DNA"/>
</dbReference>
<name>A0AAD9B1D2_9PEZI</name>
<dbReference type="AlphaFoldDB" id="A0AAD9B1D2"/>
<proteinExistence type="predicted"/>
<gene>
    <name evidence="1" type="ORF">CCHR01_01734</name>
</gene>
<sequence length="90" mass="10050">MNVPYFQHIFNVSEVIGSVLRLREYLFPNISRDTGDVEITALTQGTTNGPQKLYMVAVRPSGPAAIPRSESSLVKIYGDDTDIIIDRPRK</sequence>
<reference evidence="1" key="1">
    <citation type="submission" date="2023-01" db="EMBL/GenBank/DDBJ databases">
        <title>Colletotrichum chrysophilum M932 genome sequence.</title>
        <authorList>
            <person name="Baroncelli R."/>
        </authorList>
    </citation>
    <scope>NUCLEOTIDE SEQUENCE</scope>
    <source>
        <strain evidence="1">M932</strain>
    </source>
</reference>
<comment type="caution">
    <text evidence="1">The sequence shown here is derived from an EMBL/GenBank/DDBJ whole genome shotgun (WGS) entry which is preliminary data.</text>
</comment>
<dbReference type="Proteomes" id="UP001243330">
    <property type="component" value="Unassembled WGS sequence"/>
</dbReference>
<accession>A0AAD9B1D2</accession>
<keyword evidence="2" id="KW-1185">Reference proteome</keyword>
<evidence type="ECO:0000313" key="1">
    <source>
        <dbReference type="EMBL" id="KAK1855559.1"/>
    </source>
</evidence>
<evidence type="ECO:0000313" key="2">
    <source>
        <dbReference type="Proteomes" id="UP001243330"/>
    </source>
</evidence>
<organism evidence="1 2">
    <name type="scientific">Colletotrichum chrysophilum</name>
    <dbReference type="NCBI Taxonomy" id="1836956"/>
    <lineage>
        <taxon>Eukaryota</taxon>
        <taxon>Fungi</taxon>
        <taxon>Dikarya</taxon>
        <taxon>Ascomycota</taxon>
        <taxon>Pezizomycotina</taxon>
        <taxon>Sordariomycetes</taxon>
        <taxon>Hypocreomycetidae</taxon>
        <taxon>Glomerellales</taxon>
        <taxon>Glomerellaceae</taxon>
        <taxon>Colletotrichum</taxon>
        <taxon>Colletotrichum gloeosporioides species complex</taxon>
    </lineage>
</organism>